<comment type="caution">
    <text evidence="1">The sequence shown here is derived from an EMBL/GenBank/DDBJ whole genome shotgun (WGS) entry which is preliminary data.</text>
</comment>
<organism evidence="1 2">
    <name type="scientific">Lipomyces kononenkoae</name>
    <name type="common">Yeast</name>
    <dbReference type="NCBI Taxonomy" id="34357"/>
    <lineage>
        <taxon>Eukaryota</taxon>
        <taxon>Fungi</taxon>
        <taxon>Dikarya</taxon>
        <taxon>Ascomycota</taxon>
        <taxon>Saccharomycotina</taxon>
        <taxon>Lipomycetes</taxon>
        <taxon>Lipomycetales</taxon>
        <taxon>Lipomycetaceae</taxon>
        <taxon>Lipomyces</taxon>
    </lineage>
</organism>
<sequence length="733" mass="83371">MEMAATAFSTGISTQYIALYMECLNARVEAAIAVGAYRFAMQNAIEMISTNPKDPLGYIRQGKIYELLLEYAHAIAVYKEGLDIADTNAKFYKTLNSMHLAASGMMVMAGSSASGSADPTESEIARESEEEEEEEVDLFLKLPTEVLAKILSYVPTHDLFSFQRVSKMWQQIIQCTPKLWHTLDFAQTNPAVPLSAIQSGLGYAGGHVNEILISNIVHKDANAFMELQMPFEDAPVWLRRIRRFRADFCLRFFSDWRYLGDWHQDPFRNFEELRIRFENSPEVVDMFALGQFPKLRVLDCYATYDIVKSYDAVTYLNAHRVKANTVRVQPQLRVLRLGGPTKIKDLFPYIWESKTYVSTVKGIERLLKLTPNLEEFHCINIRYGDGHQHLDVYEDGSSWAQRLNLRGLLPNLKVCNLDRSDLGGMPVLPDSCESLYLDSDTCPRLWYRTTAQETGDGGGGGMVMDNTDTAEFRMGVPMPSTVAVDSQLWDEYRNIRELFVFGLARSDRLIDRLARFDQHKLTSLNISFCKIDWSNGLHVSEDRISMYMTDFSFHGLRHNGGYVSEVMCDMFPNLVRLGVAHTDLNDKALGSFARLEQLEYIDISGNVQVTADGVTRFLTRDESMTAAELPRPSMSARRDREDQKRFERCCRLKTLVASYCFIPADVIQSWAGLLGVNVRMDLIALRDSDWLLSDVKNGNKHVLYEDVTESHWYARDAYGLQAGLQERGVNAIF</sequence>
<protein>
    <submittedName>
        <fullName evidence="1">Uncharacterized protein</fullName>
    </submittedName>
</protein>
<keyword evidence="2" id="KW-1185">Reference proteome</keyword>
<dbReference type="EMBL" id="MU971336">
    <property type="protein sequence ID" value="KAK9240955.1"/>
    <property type="molecule type" value="Genomic_DNA"/>
</dbReference>
<proteinExistence type="predicted"/>
<accession>A0ACC3TBD7</accession>
<evidence type="ECO:0000313" key="1">
    <source>
        <dbReference type="EMBL" id="KAK9240955.1"/>
    </source>
</evidence>
<evidence type="ECO:0000313" key="2">
    <source>
        <dbReference type="Proteomes" id="UP001433508"/>
    </source>
</evidence>
<name>A0ACC3TBD7_LIPKO</name>
<gene>
    <name evidence="1" type="ORF">V1525DRAFT_393262</name>
</gene>
<reference evidence="2" key="1">
    <citation type="journal article" date="2024" name="Front. Bioeng. Biotechnol.">
        <title>Genome-scale model development and genomic sequencing of the oleaginous clade Lipomyces.</title>
        <authorList>
            <person name="Czajka J.J."/>
            <person name="Han Y."/>
            <person name="Kim J."/>
            <person name="Mondo S.J."/>
            <person name="Hofstad B.A."/>
            <person name="Robles A."/>
            <person name="Haridas S."/>
            <person name="Riley R."/>
            <person name="LaButti K."/>
            <person name="Pangilinan J."/>
            <person name="Andreopoulos W."/>
            <person name="Lipzen A."/>
            <person name="Yan J."/>
            <person name="Wang M."/>
            <person name="Ng V."/>
            <person name="Grigoriev I.V."/>
            <person name="Spatafora J.W."/>
            <person name="Magnuson J.K."/>
            <person name="Baker S.E."/>
            <person name="Pomraning K.R."/>
        </authorList>
    </citation>
    <scope>NUCLEOTIDE SEQUENCE [LARGE SCALE GENOMIC DNA]</scope>
    <source>
        <strain evidence="2">CBS 7786</strain>
    </source>
</reference>
<dbReference type="Proteomes" id="UP001433508">
    <property type="component" value="Unassembled WGS sequence"/>
</dbReference>